<gene>
    <name evidence="2" type="ORF">BU26DRAFT_595094</name>
</gene>
<feature type="compositionally biased region" description="Polar residues" evidence="1">
    <location>
        <begin position="68"/>
        <end position="84"/>
    </location>
</feature>
<feature type="region of interest" description="Disordered" evidence="1">
    <location>
        <begin position="232"/>
        <end position="263"/>
    </location>
</feature>
<dbReference type="GeneID" id="54588256"/>
<protein>
    <submittedName>
        <fullName evidence="2">Uncharacterized protein</fullName>
    </submittedName>
</protein>
<proteinExistence type="predicted"/>
<feature type="region of interest" description="Disordered" evidence="1">
    <location>
        <begin position="307"/>
        <end position="395"/>
    </location>
</feature>
<reference evidence="2" key="1">
    <citation type="journal article" date="2020" name="Stud. Mycol.">
        <title>101 Dothideomycetes genomes: a test case for predicting lifestyles and emergence of pathogens.</title>
        <authorList>
            <person name="Haridas S."/>
            <person name="Albert R."/>
            <person name="Binder M."/>
            <person name="Bloem J."/>
            <person name="Labutti K."/>
            <person name="Salamov A."/>
            <person name="Andreopoulos B."/>
            <person name="Baker S."/>
            <person name="Barry K."/>
            <person name="Bills G."/>
            <person name="Bluhm B."/>
            <person name="Cannon C."/>
            <person name="Castanera R."/>
            <person name="Culley D."/>
            <person name="Daum C."/>
            <person name="Ezra D."/>
            <person name="Gonzalez J."/>
            <person name="Henrissat B."/>
            <person name="Kuo A."/>
            <person name="Liang C."/>
            <person name="Lipzen A."/>
            <person name="Lutzoni F."/>
            <person name="Magnuson J."/>
            <person name="Mondo S."/>
            <person name="Nolan M."/>
            <person name="Ohm R."/>
            <person name="Pangilinan J."/>
            <person name="Park H.-J."/>
            <person name="Ramirez L."/>
            <person name="Alfaro M."/>
            <person name="Sun H."/>
            <person name="Tritt A."/>
            <person name="Yoshinaga Y."/>
            <person name="Zwiers L.-H."/>
            <person name="Turgeon B."/>
            <person name="Goodwin S."/>
            <person name="Spatafora J."/>
            <person name="Crous P."/>
            <person name="Grigoriev I."/>
        </authorList>
    </citation>
    <scope>NUCLEOTIDE SEQUENCE</scope>
    <source>
        <strain evidence="2">CBS 122368</strain>
    </source>
</reference>
<evidence type="ECO:0000313" key="2">
    <source>
        <dbReference type="EMBL" id="KAF2249322.1"/>
    </source>
</evidence>
<dbReference type="RefSeq" id="XP_033684326.1">
    <property type="nucleotide sequence ID" value="XM_033834926.1"/>
</dbReference>
<feature type="region of interest" description="Disordered" evidence="1">
    <location>
        <begin position="62"/>
        <end position="122"/>
    </location>
</feature>
<dbReference type="AlphaFoldDB" id="A0A6A6IHG1"/>
<keyword evidence="3" id="KW-1185">Reference proteome</keyword>
<feature type="compositionally biased region" description="Polar residues" evidence="1">
    <location>
        <begin position="307"/>
        <end position="344"/>
    </location>
</feature>
<dbReference type="Proteomes" id="UP000800094">
    <property type="component" value="Unassembled WGS sequence"/>
</dbReference>
<accession>A0A6A6IHG1</accession>
<evidence type="ECO:0000256" key="1">
    <source>
        <dbReference type="SAM" id="MobiDB-lite"/>
    </source>
</evidence>
<organism evidence="2 3">
    <name type="scientific">Trematosphaeria pertusa</name>
    <dbReference type="NCBI Taxonomy" id="390896"/>
    <lineage>
        <taxon>Eukaryota</taxon>
        <taxon>Fungi</taxon>
        <taxon>Dikarya</taxon>
        <taxon>Ascomycota</taxon>
        <taxon>Pezizomycotina</taxon>
        <taxon>Dothideomycetes</taxon>
        <taxon>Pleosporomycetidae</taxon>
        <taxon>Pleosporales</taxon>
        <taxon>Massarineae</taxon>
        <taxon>Trematosphaeriaceae</taxon>
        <taxon>Trematosphaeria</taxon>
    </lineage>
</organism>
<evidence type="ECO:0000313" key="3">
    <source>
        <dbReference type="Proteomes" id="UP000800094"/>
    </source>
</evidence>
<dbReference type="EMBL" id="ML987195">
    <property type="protein sequence ID" value="KAF2249322.1"/>
    <property type="molecule type" value="Genomic_DNA"/>
</dbReference>
<sequence>MSALVHAELTPNVPQPAILTKAVRLLRMSEVFELGRRMCEANLGTPAAIKRLVEQRLQEITSDEEAGCSNTPAKESKGSISTPQPVYYKETARKSNSEPSRSPVDEAASTNASDEGDAPSTFSEARADLQDALTAYCIEYASDQNCADYKEITQAFTAGINEAAARPRKSQSPQKLWKEVSTSVLASAEKERLRRERVVLASAEKERLQRESGARARATSILKRGCTLGSVAQSDGGPGLDLDTDFEAGESDDDGYESPTPSAAIYRKRKRESFLGSVAEKQLVVPAGKRLRVKTYQSAVGEAQFNASVQFPPNQQSPAPLSTPSSHSMTTQQPLQVHTPQGCANPTAAGKQLTGNSHKAGFLQRTSMPSPPATGGRFQEPRSYNFSSPALNGVPLRDTPAVMQSFFRNTVEEVLENILENTESDETRGVVHAYWKHIGEEVPR</sequence>
<name>A0A6A6IHG1_9PLEO</name>
<feature type="compositionally biased region" description="Acidic residues" evidence="1">
    <location>
        <begin position="242"/>
        <end position="256"/>
    </location>
</feature>